<dbReference type="AlphaFoldDB" id="A0A1F8A132"/>
<evidence type="ECO:0000313" key="2">
    <source>
        <dbReference type="EMBL" id="OGM45018.1"/>
    </source>
</evidence>
<gene>
    <name evidence="2" type="ORF">ABOM_005759</name>
</gene>
<reference evidence="2 3" key="1">
    <citation type="journal article" date="2016" name="Genome Biol. Evol.">
        <title>Draft genome sequence of an aflatoxigenic Aspergillus species, A. bombycis.</title>
        <authorList>
            <person name="Moore G.G."/>
            <person name="Mack B.M."/>
            <person name="Beltz S.B."/>
            <person name="Gilbert M.K."/>
        </authorList>
    </citation>
    <scope>NUCLEOTIDE SEQUENCE [LARGE SCALE GENOMIC DNA]</scope>
    <source>
        <strain evidence="3">NRRL 26010</strain>
    </source>
</reference>
<accession>A0A1F8A132</accession>
<dbReference type="OrthoDB" id="6845681at2759"/>
<dbReference type="Proteomes" id="UP000179179">
    <property type="component" value="Unassembled WGS sequence"/>
</dbReference>
<dbReference type="GeneID" id="34449149"/>
<feature type="repeat" description="Hemopexin" evidence="1">
    <location>
        <begin position="165"/>
        <end position="217"/>
    </location>
</feature>
<dbReference type="InterPro" id="IPR018487">
    <property type="entry name" value="Hemopexin-like_repeat"/>
</dbReference>
<dbReference type="SUPFAM" id="SSF50923">
    <property type="entry name" value="Hemopexin-like domain"/>
    <property type="match status" value="2"/>
</dbReference>
<organism evidence="2 3">
    <name type="scientific">Aspergillus bombycis</name>
    <dbReference type="NCBI Taxonomy" id="109264"/>
    <lineage>
        <taxon>Eukaryota</taxon>
        <taxon>Fungi</taxon>
        <taxon>Dikarya</taxon>
        <taxon>Ascomycota</taxon>
        <taxon>Pezizomycotina</taxon>
        <taxon>Eurotiomycetes</taxon>
        <taxon>Eurotiomycetidae</taxon>
        <taxon>Eurotiales</taxon>
        <taxon>Aspergillaceae</taxon>
        <taxon>Aspergillus</taxon>
    </lineage>
</organism>
<dbReference type="STRING" id="109264.A0A1F8A132"/>
<keyword evidence="3" id="KW-1185">Reference proteome</keyword>
<feature type="repeat" description="Hemopexin" evidence="1">
    <location>
        <begin position="1"/>
        <end position="50"/>
    </location>
</feature>
<protein>
    <recommendedName>
        <fullName evidence="4">Hemopexin</fullName>
    </recommendedName>
</protein>
<dbReference type="RefSeq" id="XP_022388735.1">
    <property type="nucleotide sequence ID" value="XM_022532888.1"/>
</dbReference>
<feature type="repeat" description="Hemopexin" evidence="1">
    <location>
        <begin position="112"/>
        <end position="160"/>
    </location>
</feature>
<dbReference type="PROSITE" id="PS51642">
    <property type="entry name" value="HEMOPEXIN_2"/>
    <property type="match status" value="3"/>
</dbReference>
<name>A0A1F8A132_9EURO</name>
<dbReference type="EMBL" id="LYCR01000047">
    <property type="protein sequence ID" value="OGM45018.1"/>
    <property type="molecule type" value="Genomic_DNA"/>
</dbReference>
<evidence type="ECO:0000256" key="1">
    <source>
        <dbReference type="PROSITE-ProRule" id="PRU01011"/>
    </source>
</evidence>
<proteinExistence type="predicted"/>
<comment type="caution">
    <text evidence="2">The sequence shown here is derived from an EMBL/GenBank/DDBJ whole genome shotgun (WGS) entry which is preliminary data.</text>
</comment>
<dbReference type="Gene3D" id="2.110.10.10">
    <property type="entry name" value="Hemopexin-like domain"/>
    <property type="match status" value="1"/>
</dbReference>
<dbReference type="SMART" id="SM00120">
    <property type="entry name" value="HX"/>
    <property type="match status" value="4"/>
</dbReference>
<evidence type="ECO:0008006" key="4">
    <source>
        <dbReference type="Google" id="ProtNLM"/>
    </source>
</evidence>
<sequence>MVDAAYHIPGRKSVYIWSGRQYARIDFEPGGTEEHLVSGPRSIASGWTTMAEKGVGRVDAVVPVPGHKDQLYVFFGGKYLKIKLDDKLHDSFVNKDALPISHGWKALAKAGFDTVDAAMLVPGTTTQMYFFRGLNYLRWDNDKDEILNGPSPIKDGWPALAASGFDVVDAVFAHPEYDDVFYFFHGDKYARIKVDRSSRHDSIYSAAKPISAGWKTLDGWV</sequence>
<evidence type="ECO:0000313" key="3">
    <source>
        <dbReference type="Proteomes" id="UP000179179"/>
    </source>
</evidence>
<dbReference type="InterPro" id="IPR036375">
    <property type="entry name" value="Hemopexin-like_dom_sf"/>
</dbReference>